<feature type="compositionally biased region" description="Pro residues" evidence="1">
    <location>
        <begin position="48"/>
        <end position="63"/>
    </location>
</feature>
<dbReference type="Proteomes" id="UP000231279">
    <property type="component" value="Unassembled WGS sequence"/>
</dbReference>
<dbReference type="PANTHER" id="PTHR33143">
    <property type="entry name" value="F16F4.1 PROTEIN-RELATED"/>
    <property type="match status" value="1"/>
</dbReference>
<feature type="domain" description="VQ" evidence="2">
    <location>
        <begin position="80"/>
        <end position="102"/>
    </location>
</feature>
<comment type="caution">
    <text evidence="3">The sequence shown here is derived from an EMBL/GenBank/DDBJ whole genome shotgun (WGS) entry which is preliminary data.</text>
</comment>
<dbReference type="InterPro" id="IPR039607">
    <property type="entry name" value="VQ_8/17/18/20/21/25"/>
</dbReference>
<dbReference type="InterPro" id="IPR008889">
    <property type="entry name" value="VQ"/>
</dbReference>
<dbReference type="OrthoDB" id="1518325at2759"/>
<name>A0A2G9HSU2_9LAMI</name>
<dbReference type="PANTHER" id="PTHR33143:SF50">
    <property type="entry name" value="PROTEIN MKS1"/>
    <property type="match status" value="1"/>
</dbReference>
<feature type="compositionally biased region" description="Basic and acidic residues" evidence="1">
    <location>
        <begin position="133"/>
        <end position="143"/>
    </location>
</feature>
<evidence type="ECO:0000313" key="4">
    <source>
        <dbReference type="Proteomes" id="UP000231279"/>
    </source>
</evidence>
<dbReference type="Pfam" id="PF05678">
    <property type="entry name" value="VQ"/>
    <property type="match status" value="1"/>
</dbReference>
<dbReference type="STRING" id="429701.A0A2G9HSU2"/>
<reference evidence="4" key="1">
    <citation type="journal article" date="2018" name="Gigascience">
        <title>Genome assembly of the Pink Ipe (Handroanthus impetiginosus, Bignoniaceae), a highly valued, ecologically keystone Neotropical timber forest tree.</title>
        <authorList>
            <person name="Silva-Junior O.B."/>
            <person name="Grattapaglia D."/>
            <person name="Novaes E."/>
            <person name="Collevatti R.G."/>
        </authorList>
    </citation>
    <scope>NUCLEOTIDE SEQUENCE [LARGE SCALE GENOMIC DNA]</scope>
    <source>
        <strain evidence="4">cv. UFG-1</strain>
    </source>
</reference>
<feature type="region of interest" description="Disordered" evidence="1">
    <location>
        <begin position="130"/>
        <end position="155"/>
    </location>
</feature>
<accession>A0A2G9HSU2</accession>
<evidence type="ECO:0000313" key="3">
    <source>
        <dbReference type="EMBL" id="PIN20599.1"/>
    </source>
</evidence>
<gene>
    <name evidence="3" type="ORF">CDL12_06700</name>
</gene>
<evidence type="ECO:0000256" key="1">
    <source>
        <dbReference type="SAM" id="MobiDB-lite"/>
    </source>
</evidence>
<proteinExistence type="predicted"/>
<dbReference type="AlphaFoldDB" id="A0A2G9HSU2"/>
<keyword evidence="4" id="KW-1185">Reference proteome</keyword>
<sequence length="236" mass="24597">MNRPEFFSGGGAAEEASGNRPSPRKELQGPRPAALKVNKDSHKIRKPPVAPPAGPPHHPPPPDASLHAAEEWQPVIIYSVSPKVIHTTVSDFMNLVQRLTGNTTEGGASSSAGGGAGAGDLSPAARLASIERTSPRPSKEREITANSTADNSNTSDFMCDFLEGSGVELGSVPGILSPAPASLPPVSPGFFSPAGDPLMMAYNMFIPSPSTLFSAPMVSPSPSASSYDLFNPFFDF</sequence>
<organism evidence="3 4">
    <name type="scientific">Handroanthus impetiginosus</name>
    <dbReference type="NCBI Taxonomy" id="429701"/>
    <lineage>
        <taxon>Eukaryota</taxon>
        <taxon>Viridiplantae</taxon>
        <taxon>Streptophyta</taxon>
        <taxon>Embryophyta</taxon>
        <taxon>Tracheophyta</taxon>
        <taxon>Spermatophyta</taxon>
        <taxon>Magnoliopsida</taxon>
        <taxon>eudicotyledons</taxon>
        <taxon>Gunneridae</taxon>
        <taxon>Pentapetalae</taxon>
        <taxon>asterids</taxon>
        <taxon>lamiids</taxon>
        <taxon>Lamiales</taxon>
        <taxon>Bignoniaceae</taxon>
        <taxon>Crescentiina</taxon>
        <taxon>Tabebuia alliance</taxon>
        <taxon>Handroanthus</taxon>
    </lineage>
</organism>
<dbReference type="GO" id="GO:0005634">
    <property type="term" value="C:nucleus"/>
    <property type="evidence" value="ECO:0007669"/>
    <property type="project" value="TreeGrafter"/>
</dbReference>
<evidence type="ECO:0000259" key="2">
    <source>
        <dbReference type="Pfam" id="PF05678"/>
    </source>
</evidence>
<protein>
    <recommendedName>
        <fullName evidence="2">VQ domain-containing protein</fullName>
    </recommendedName>
</protein>
<dbReference type="EMBL" id="NKXS01001085">
    <property type="protein sequence ID" value="PIN20599.1"/>
    <property type="molecule type" value="Genomic_DNA"/>
</dbReference>
<feature type="region of interest" description="Disordered" evidence="1">
    <location>
        <begin position="1"/>
        <end position="66"/>
    </location>
</feature>
<feature type="compositionally biased region" description="Polar residues" evidence="1">
    <location>
        <begin position="144"/>
        <end position="155"/>
    </location>
</feature>